<reference evidence="1" key="1">
    <citation type="submission" date="2018-05" db="EMBL/GenBank/DDBJ databases">
        <authorList>
            <person name="Lanie J.A."/>
            <person name="Ng W.-L."/>
            <person name="Kazmierczak K.M."/>
            <person name="Andrzejewski T.M."/>
            <person name="Davidsen T.M."/>
            <person name="Wayne K.J."/>
            <person name="Tettelin H."/>
            <person name="Glass J.I."/>
            <person name="Rusch D."/>
            <person name="Podicherti R."/>
            <person name="Tsui H.-C.T."/>
            <person name="Winkler M.E."/>
        </authorList>
    </citation>
    <scope>NUCLEOTIDE SEQUENCE</scope>
</reference>
<dbReference type="AlphaFoldDB" id="A0A383BCN0"/>
<sequence>MNCLNFGDSLKRLDNKSRIAEPH</sequence>
<gene>
    <name evidence="1" type="ORF">METZ01_LOCUS470427</name>
</gene>
<accession>A0A383BCN0</accession>
<name>A0A383BCN0_9ZZZZ</name>
<organism evidence="1">
    <name type="scientific">marine metagenome</name>
    <dbReference type="NCBI Taxonomy" id="408172"/>
    <lineage>
        <taxon>unclassified sequences</taxon>
        <taxon>metagenomes</taxon>
        <taxon>ecological metagenomes</taxon>
    </lineage>
</organism>
<proteinExistence type="predicted"/>
<dbReference type="EMBL" id="UINC01199242">
    <property type="protein sequence ID" value="SVE17573.1"/>
    <property type="molecule type" value="Genomic_DNA"/>
</dbReference>
<protein>
    <submittedName>
        <fullName evidence="1">Uncharacterized protein</fullName>
    </submittedName>
</protein>
<evidence type="ECO:0000313" key="1">
    <source>
        <dbReference type="EMBL" id="SVE17573.1"/>
    </source>
</evidence>